<dbReference type="InterPro" id="IPR050206">
    <property type="entry name" value="FtsK/SpoIIIE/SftA"/>
</dbReference>
<evidence type="ECO:0000256" key="1">
    <source>
        <dbReference type="ARBA" id="ARBA00022741"/>
    </source>
</evidence>
<dbReference type="SMART" id="SM00843">
    <property type="entry name" value="Ftsk_gamma"/>
    <property type="match status" value="1"/>
</dbReference>
<feature type="binding site" evidence="3">
    <location>
        <begin position="22"/>
        <end position="29"/>
    </location>
    <ligand>
        <name>ATP</name>
        <dbReference type="ChEBI" id="CHEBI:30616"/>
    </ligand>
</feature>
<sequence>LVHGVNLDWHEGATLTGFSIAGATGQGKSVLLNNMIISLLYKKHPAELKFVLIDTHIIEFNLYSQIEKHYLTKLPDSEKAIVSETYKVVRTLQSLCKEMDDRYELISKSGTKNIREYNQRFKIRRLNPLQGHRFLPYIVVVIDEYSDLAMISGKETESSLIQLTGKGHIAGIHIILATQRPTKNIITGDLKANFPVQIAFKVSDSLESRIIIDKNGAEDLSGRGDALYCNEMNTTRIQVPYVSTEEIREIVCFIADQQGYSHAYELPEYISSSDNYSLGSIDLNERDPLFEEAARLIVVHQQGSTSLIQRKFVIGYNRAGRLMDQLEVAGVVGPTQGSKPRDVLIIDEYSLEQKISSLNKGN</sequence>
<evidence type="ECO:0000313" key="6">
    <source>
        <dbReference type="Proteomes" id="UP001596023"/>
    </source>
</evidence>
<dbReference type="Pfam" id="PF09397">
    <property type="entry name" value="FtsK_gamma"/>
    <property type="match status" value="1"/>
</dbReference>
<name>A0ABV9L505_9BACT</name>
<organism evidence="5 6">
    <name type="scientific">Dysgonomonas termitidis</name>
    <dbReference type="NCBI Taxonomy" id="1516126"/>
    <lineage>
        <taxon>Bacteria</taxon>
        <taxon>Pseudomonadati</taxon>
        <taxon>Bacteroidota</taxon>
        <taxon>Bacteroidia</taxon>
        <taxon>Bacteroidales</taxon>
        <taxon>Dysgonomonadaceae</taxon>
        <taxon>Dysgonomonas</taxon>
    </lineage>
</organism>
<dbReference type="Gene3D" id="1.10.10.10">
    <property type="entry name" value="Winged helix-like DNA-binding domain superfamily/Winged helix DNA-binding domain"/>
    <property type="match status" value="1"/>
</dbReference>
<comment type="caution">
    <text evidence="5">The sequence shown here is derived from an EMBL/GenBank/DDBJ whole genome shotgun (WGS) entry which is preliminary data.</text>
</comment>
<evidence type="ECO:0000256" key="2">
    <source>
        <dbReference type="ARBA" id="ARBA00022840"/>
    </source>
</evidence>
<dbReference type="InterPro" id="IPR036388">
    <property type="entry name" value="WH-like_DNA-bd_sf"/>
</dbReference>
<dbReference type="Gene3D" id="3.40.50.300">
    <property type="entry name" value="P-loop containing nucleotide triphosphate hydrolases"/>
    <property type="match status" value="1"/>
</dbReference>
<dbReference type="InterPro" id="IPR018541">
    <property type="entry name" value="Ftsk_gamma"/>
</dbReference>
<dbReference type="InterPro" id="IPR027417">
    <property type="entry name" value="P-loop_NTPase"/>
</dbReference>
<evidence type="ECO:0000256" key="3">
    <source>
        <dbReference type="PROSITE-ProRule" id="PRU00289"/>
    </source>
</evidence>
<dbReference type="Pfam" id="PF01580">
    <property type="entry name" value="FtsK_SpoIIIE"/>
    <property type="match status" value="1"/>
</dbReference>
<accession>A0ABV9L505</accession>
<dbReference type="InterPro" id="IPR002543">
    <property type="entry name" value="FtsK_dom"/>
</dbReference>
<dbReference type="SUPFAM" id="SSF46785">
    <property type="entry name" value="Winged helix' DNA-binding domain"/>
    <property type="match status" value="1"/>
</dbReference>
<reference evidence="6" key="1">
    <citation type="journal article" date="2019" name="Int. J. Syst. Evol. Microbiol.">
        <title>The Global Catalogue of Microorganisms (GCM) 10K type strain sequencing project: providing services to taxonomists for standard genome sequencing and annotation.</title>
        <authorList>
            <consortium name="The Broad Institute Genomics Platform"/>
            <consortium name="The Broad Institute Genome Sequencing Center for Infectious Disease"/>
            <person name="Wu L."/>
            <person name="Ma J."/>
        </authorList>
    </citation>
    <scope>NUCLEOTIDE SEQUENCE [LARGE SCALE GENOMIC DNA]</scope>
    <source>
        <strain evidence="6">CCUG 66188</strain>
    </source>
</reference>
<dbReference type="EMBL" id="JBHSGN010000170">
    <property type="protein sequence ID" value="MFC4677076.1"/>
    <property type="molecule type" value="Genomic_DNA"/>
</dbReference>
<gene>
    <name evidence="5" type="ORF">ACFO6W_25675</name>
</gene>
<keyword evidence="6" id="KW-1185">Reference proteome</keyword>
<dbReference type="PROSITE" id="PS50901">
    <property type="entry name" value="FTSK"/>
    <property type="match status" value="1"/>
</dbReference>
<keyword evidence="1 3" id="KW-0547">Nucleotide-binding</keyword>
<feature type="domain" description="FtsK" evidence="4">
    <location>
        <begin position="2"/>
        <end position="209"/>
    </location>
</feature>
<dbReference type="PANTHER" id="PTHR22683">
    <property type="entry name" value="SPORULATION PROTEIN RELATED"/>
    <property type="match status" value="1"/>
</dbReference>
<dbReference type="PANTHER" id="PTHR22683:SF41">
    <property type="entry name" value="DNA TRANSLOCASE FTSK"/>
    <property type="match status" value="1"/>
</dbReference>
<keyword evidence="2 3" id="KW-0067">ATP-binding</keyword>
<dbReference type="InterPro" id="IPR036390">
    <property type="entry name" value="WH_DNA-bd_sf"/>
</dbReference>
<proteinExistence type="predicted"/>
<dbReference type="RefSeq" id="WP_380001913.1">
    <property type="nucleotide sequence ID" value="NZ_JBHSGN010000170.1"/>
</dbReference>
<feature type="non-terminal residue" evidence="5">
    <location>
        <position position="1"/>
    </location>
</feature>
<evidence type="ECO:0000259" key="4">
    <source>
        <dbReference type="PROSITE" id="PS50901"/>
    </source>
</evidence>
<protein>
    <submittedName>
        <fullName evidence="5">FtsK/SpoIIIE domain-containing protein</fullName>
    </submittedName>
</protein>
<dbReference type="SUPFAM" id="SSF52540">
    <property type="entry name" value="P-loop containing nucleoside triphosphate hydrolases"/>
    <property type="match status" value="1"/>
</dbReference>
<dbReference type="Proteomes" id="UP001596023">
    <property type="component" value="Unassembled WGS sequence"/>
</dbReference>
<evidence type="ECO:0000313" key="5">
    <source>
        <dbReference type="EMBL" id="MFC4677076.1"/>
    </source>
</evidence>